<dbReference type="STRING" id="985054.SAMN05444358_1011803"/>
<dbReference type="SUPFAM" id="SSF55073">
    <property type="entry name" value="Nucleotide cyclase"/>
    <property type="match status" value="1"/>
</dbReference>
<dbReference type="PANTHER" id="PTHR33121:SF70">
    <property type="entry name" value="SIGNALING PROTEIN YKOW"/>
    <property type="match status" value="1"/>
</dbReference>
<evidence type="ECO:0000313" key="5">
    <source>
        <dbReference type="Proteomes" id="UP000183400"/>
    </source>
</evidence>
<evidence type="ECO:0000256" key="1">
    <source>
        <dbReference type="SAM" id="Phobius"/>
    </source>
</evidence>
<gene>
    <name evidence="4" type="ORF">SAMN05444358_1011803</name>
</gene>
<dbReference type="Pfam" id="PF00563">
    <property type="entry name" value="EAL"/>
    <property type="match status" value="1"/>
</dbReference>
<dbReference type="Pfam" id="PF00990">
    <property type="entry name" value="GGDEF"/>
    <property type="match status" value="1"/>
</dbReference>
<dbReference type="InterPro" id="IPR000160">
    <property type="entry name" value="GGDEF_dom"/>
</dbReference>
<dbReference type="InterPro" id="IPR001633">
    <property type="entry name" value="EAL_dom"/>
</dbReference>
<dbReference type="PROSITE" id="PS50883">
    <property type="entry name" value="EAL"/>
    <property type="match status" value="1"/>
</dbReference>
<name>A0A1H2WIL6_9RHOB</name>
<dbReference type="SUPFAM" id="SSF141868">
    <property type="entry name" value="EAL domain-like"/>
    <property type="match status" value="1"/>
</dbReference>
<dbReference type="PANTHER" id="PTHR33121">
    <property type="entry name" value="CYCLIC DI-GMP PHOSPHODIESTERASE PDEF"/>
    <property type="match status" value="1"/>
</dbReference>
<keyword evidence="5" id="KW-1185">Reference proteome</keyword>
<reference evidence="5" key="1">
    <citation type="submission" date="2016-10" db="EMBL/GenBank/DDBJ databases">
        <authorList>
            <person name="Varghese N."/>
            <person name="Submissions S."/>
        </authorList>
    </citation>
    <scope>NUCLEOTIDE SEQUENCE [LARGE SCALE GENOMIC DNA]</scope>
    <source>
        <strain evidence="5">DSM 27839</strain>
    </source>
</reference>
<evidence type="ECO:0000313" key="4">
    <source>
        <dbReference type="EMBL" id="SDW80336.1"/>
    </source>
</evidence>
<keyword evidence="1" id="KW-0472">Membrane</keyword>
<feature type="domain" description="GGDEF" evidence="3">
    <location>
        <begin position="99"/>
        <end position="235"/>
    </location>
</feature>
<dbReference type="SMART" id="SM00052">
    <property type="entry name" value="EAL"/>
    <property type="match status" value="1"/>
</dbReference>
<dbReference type="Gene3D" id="3.20.20.450">
    <property type="entry name" value="EAL domain"/>
    <property type="match status" value="1"/>
</dbReference>
<proteinExistence type="predicted"/>
<dbReference type="Proteomes" id="UP000183400">
    <property type="component" value="Unassembled WGS sequence"/>
</dbReference>
<dbReference type="PROSITE" id="PS50887">
    <property type="entry name" value="GGDEF"/>
    <property type="match status" value="1"/>
</dbReference>
<keyword evidence="1" id="KW-1133">Transmembrane helix</keyword>
<keyword evidence="1" id="KW-0812">Transmembrane</keyword>
<dbReference type="CDD" id="cd01948">
    <property type="entry name" value="EAL"/>
    <property type="match status" value="1"/>
</dbReference>
<dbReference type="RefSeq" id="WP_074736150.1">
    <property type="nucleotide sequence ID" value="NZ_FNNP01000001.1"/>
</dbReference>
<dbReference type="InterPro" id="IPR029787">
    <property type="entry name" value="Nucleotide_cyclase"/>
</dbReference>
<accession>A0A1H2WIL6</accession>
<dbReference type="InterPro" id="IPR043128">
    <property type="entry name" value="Rev_trsase/Diguanyl_cyclase"/>
</dbReference>
<dbReference type="Gene3D" id="3.30.70.270">
    <property type="match status" value="1"/>
</dbReference>
<dbReference type="GO" id="GO:0071111">
    <property type="term" value="F:cyclic-guanylate-specific phosphodiesterase activity"/>
    <property type="evidence" value="ECO:0007669"/>
    <property type="project" value="InterPro"/>
</dbReference>
<organism evidence="4 5">
    <name type="scientific">Ruegeria halocynthiae</name>
    <dbReference type="NCBI Taxonomy" id="985054"/>
    <lineage>
        <taxon>Bacteria</taxon>
        <taxon>Pseudomonadati</taxon>
        <taxon>Pseudomonadota</taxon>
        <taxon>Alphaproteobacteria</taxon>
        <taxon>Rhodobacterales</taxon>
        <taxon>Roseobacteraceae</taxon>
        <taxon>Ruegeria</taxon>
    </lineage>
</organism>
<feature type="domain" description="EAL" evidence="2">
    <location>
        <begin position="244"/>
        <end position="499"/>
    </location>
</feature>
<protein>
    <submittedName>
        <fullName evidence="4">Diguanylate cyclase/phosphodiesterase</fullName>
    </submittedName>
</protein>
<dbReference type="InterPro" id="IPR035919">
    <property type="entry name" value="EAL_sf"/>
</dbReference>
<dbReference type="AlphaFoldDB" id="A0A1H2WIL6"/>
<dbReference type="OrthoDB" id="9814202at2"/>
<sequence length="513" mass="56559">MRKFLSVDRCLDTMRVLLTGPQILAFVPAVCLAAFWLGGERALVTTALGLPLVFAATGIWGSRSYTARSSGMRPSGSVTHDVFQSEMQVLNDAAKANGENAACIAIALDDFADLQDLHGQAAANHIKQQFSDRILSIIRSRDLFSQIDQNRFIIGLHPSSQLDLEACIQMSGRIQSAVEEPLLLNGASVYQSCSIGFCLHSNQPQAEVEDWVGAAIAALAEAQRSGPSTIRAYSTATRRRSLVRANLRKEFEAALDSGEIRPWFQPQESTDTGNITGFEALARWEHPIKGVLNPQVFLPFAEQAELMERLGQVMRHHAFEAMRAWDRADLVIPRIGINFSSEELRNPGLIDRLKWELDQFELTPDRLAAEILETVFSRRPDDVITRNVTGMAALGCCIDLDDFGTGHASIASIKRFDVSRIKIDRTFVAKADKDPSQQQLVSAILTMAERLNLETLAEGVETPGEHALMAQLGSDHVQGFGIAKPMPFEQTLDWITAHRAKLRGTPKIGRKMG</sequence>
<dbReference type="InterPro" id="IPR050706">
    <property type="entry name" value="Cyclic-di-GMP_PDE-like"/>
</dbReference>
<feature type="transmembrane region" description="Helical" evidence="1">
    <location>
        <begin position="16"/>
        <end position="37"/>
    </location>
</feature>
<evidence type="ECO:0000259" key="2">
    <source>
        <dbReference type="PROSITE" id="PS50883"/>
    </source>
</evidence>
<dbReference type="SMART" id="SM00267">
    <property type="entry name" value="GGDEF"/>
    <property type="match status" value="1"/>
</dbReference>
<dbReference type="EMBL" id="FNNP01000001">
    <property type="protein sequence ID" value="SDW80336.1"/>
    <property type="molecule type" value="Genomic_DNA"/>
</dbReference>
<evidence type="ECO:0000259" key="3">
    <source>
        <dbReference type="PROSITE" id="PS50887"/>
    </source>
</evidence>